<feature type="compositionally biased region" description="Low complexity" evidence="9">
    <location>
        <begin position="125"/>
        <end position="139"/>
    </location>
</feature>
<feature type="domain" description="RING-type" evidence="11">
    <location>
        <begin position="21"/>
        <end position="62"/>
    </location>
</feature>
<dbReference type="PRINTS" id="PR00625">
    <property type="entry name" value="JDOMAIN"/>
</dbReference>
<feature type="domain" description="J" evidence="10">
    <location>
        <begin position="531"/>
        <end position="602"/>
    </location>
</feature>
<feature type="repeat" description="TPR" evidence="7">
    <location>
        <begin position="356"/>
        <end position="389"/>
    </location>
</feature>
<dbReference type="Pfam" id="PF00097">
    <property type="entry name" value="zf-C3HC4"/>
    <property type="match status" value="1"/>
</dbReference>
<dbReference type="GO" id="GO:0005737">
    <property type="term" value="C:cytoplasm"/>
    <property type="evidence" value="ECO:0007669"/>
    <property type="project" value="UniProtKB-ARBA"/>
</dbReference>
<evidence type="ECO:0000256" key="7">
    <source>
        <dbReference type="PROSITE-ProRule" id="PRU00339"/>
    </source>
</evidence>
<evidence type="ECO:0000313" key="12">
    <source>
        <dbReference type="EMBL" id="CCO16124.1"/>
    </source>
</evidence>
<feature type="coiled-coil region" evidence="8">
    <location>
        <begin position="259"/>
        <end position="293"/>
    </location>
</feature>
<dbReference type="InterPro" id="IPR019734">
    <property type="entry name" value="TPR_rpt"/>
</dbReference>
<proteinExistence type="predicted"/>
<evidence type="ECO:0000256" key="1">
    <source>
        <dbReference type="ARBA" id="ARBA00022723"/>
    </source>
</evidence>
<dbReference type="RefSeq" id="XP_007513599.1">
    <property type="nucleotide sequence ID" value="XM_007513537.1"/>
</dbReference>
<reference evidence="12 13" key="1">
    <citation type="submission" date="2011-10" db="EMBL/GenBank/DDBJ databases">
        <authorList>
            <person name="Genoscope - CEA"/>
        </authorList>
    </citation>
    <scope>NUCLEOTIDE SEQUENCE [LARGE SCALE GENOMIC DNA]</scope>
    <source>
        <strain evidence="12 13">RCC 1105</strain>
    </source>
</reference>
<sequence length="634" mass="72341">MGGSGFPLDHVLSDNVDEFTCKICSEFCEQPVVTLCENKHIFCLACLDEWFRNGDRKCPTCQEQMKYGTDARYETLKEHSPVLSRVYEKVRVRCPMDDACDWIGSCSEITRHMTSTDAHKKKTTSKTSKTSKTTTKTTTRGNSDAKKEENDDTADGLQKQALNKFEAKQYRDAVQLCSKCLSIDKDSAKALHLRGRCWSQLGAFHEAIKDFKECQAVAEDEENNEYAITCAQSLMGMYRKTGDYEASVLAGEEILKRGLKIEDETLEEEVARIETLEEEVERMRYVLRTFQSAEEDEREKRYAQAVERYAHLLELDCGERCEIARARCLLSLGENLTQILKFTLDAIRRDDSRVDMHALRGRALCLTADGDFENGIKFFKHALTQNPDDTKTMRLFKDAKKIKVSLENARAAHQNREFAQAVESFTEALESTEFIPEKSPVCARILVERANSYLRLNEAEKCAADARKALSAVDDYKPAYFTLSNAYLKLKEPKKAKDVLENLQKILPDDAETKARIEKCNFEVRKLNRCDYYALLGVTSLASPIEVKQAYKKKAMEYHPDRIPIDATDEEKSKAETNFKLLGEALEILEDELSKRLYDEGYDKEAIQERVEAAKRSAFNRQHSHHGGCGSHHH</sequence>
<evidence type="ECO:0000256" key="9">
    <source>
        <dbReference type="SAM" id="MobiDB-lite"/>
    </source>
</evidence>
<keyword evidence="8" id="KW-0175">Coiled coil</keyword>
<protein>
    <submittedName>
        <fullName evidence="12">Ion channel putative</fullName>
    </submittedName>
</protein>
<keyword evidence="13" id="KW-1185">Reference proteome</keyword>
<dbReference type="SMART" id="SM00271">
    <property type="entry name" value="DnaJ"/>
    <property type="match status" value="1"/>
</dbReference>
<dbReference type="Gene3D" id="1.10.287.110">
    <property type="entry name" value="DnaJ domain"/>
    <property type="match status" value="1"/>
</dbReference>
<dbReference type="KEGG" id="bpg:Bathy04g04460"/>
<evidence type="ECO:0000256" key="2">
    <source>
        <dbReference type="ARBA" id="ARBA00022737"/>
    </source>
</evidence>
<dbReference type="InterPro" id="IPR036869">
    <property type="entry name" value="J_dom_sf"/>
</dbReference>
<gene>
    <name evidence="12" type="ORF">Bathy04g04460</name>
</gene>
<dbReference type="GO" id="GO:0008270">
    <property type="term" value="F:zinc ion binding"/>
    <property type="evidence" value="ECO:0007669"/>
    <property type="project" value="UniProtKB-KW"/>
</dbReference>
<dbReference type="EMBL" id="FO082275">
    <property type="protein sequence ID" value="CCO16124.1"/>
    <property type="molecule type" value="Genomic_DNA"/>
</dbReference>
<dbReference type="PROSITE" id="PS50089">
    <property type="entry name" value="ZF_RING_2"/>
    <property type="match status" value="1"/>
</dbReference>
<evidence type="ECO:0000256" key="6">
    <source>
        <dbReference type="PROSITE-ProRule" id="PRU00175"/>
    </source>
</evidence>
<dbReference type="PROSITE" id="PS50005">
    <property type="entry name" value="TPR"/>
    <property type="match status" value="1"/>
</dbReference>
<dbReference type="PANTHER" id="PTHR45188">
    <property type="entry name" value="DNAJ PROTEIN P58IPK HOMOLOG"/>
    <property type="match status" value="1"/>
</dbReference>
<dbReference type="OrthoDB" id="1937402at2759"/>
<dbReference type="PANTHER" id="PTHR45188:SF2">
    <property type="entry name" value="DNAJ HOMOLOG SUBFAMILY C MEMBER 7"/>
    <property type="match status" value="1"/>
</dbReference>
<dbReference type="InterPro" id="IPR011990">
    <property type="entry name" value="TPR-like_helical_dom_sf"/>
</dbReference>
<dbReference type="InterPro" id="IPR013083">
    <property type="entry name" value="Znf_RING/FYVE/PHD"/>
</dbReference>
<keyword evidence="2" id="KW-0677">Repeat</keyword>
<keyword evidence="1" id="KW-0479">Metal-binding</keyword>
<evidence type="ECO:0000256" key="8">
    <source>
        <dbReference type="SAM" id="Coils"/>
    </source>
</evidence>
<dbReference type="GeneID" id="19016472"/>
<keyword evidence="5" id="KW-0862">Zinc</keyword>
<dbReference type="InterPro" id="IPR018957">
    <property type="entry name" value="Znf_C3HC4_RING-type"/>
</dbReference>
<name>K8EDQ6_9CHLO</name>
<evidence type="ECO:0000256" key="5">
    <source>
        <dbReference type="ARBA" id="ARBA00022833"/>
    </source>
</evidence>
<dbReference type="AlphaFoldDB" id="K8EDQ6"/>
<evidence type="ECO:0000313" key="13">
    <source>
        <dbReference type="Proteomes" id="UP000198341"/>
    </source>
</evidence>
<dbReference type="Pfam" id="PF00226">
    <property type="entry name" value="DnaJ"/>
    <property type="match status" value="1"/>
</dbReference>
<dbReference type="Pfam" id="PF13181">
    <property type="entry name" value="TPR_8"/>
    <property type="match status" value="1"/>
</dbReference>
<dbReference type="SUPFAM" id="SSF57850">
    <property type="entry name" value="RING/U-box"/>
    <property type="match status" value="1"/>
</dbReference>
<dbReference type="eggNOG" id="KOG0550">
    <property type="taxonomic scope" value="Eukaryota"/>
</dbReference>
<dbReference type="CDD" id="cd06257">
    <property type="entry name" value="DnaJ"/>
    <property type="match status" value="1"/>
</dbReference>
<keyword evidence="3 6" id="KW-0863">Zinc-finger</keyword>
<dbReference type="SMART" id="SM00028">
    <property type="entry name" value="TPR"/>
    <property type="match status" value="6"/>
</dbReference>
<dbReference type="STRING" id="41875.K8EDQ6"/>
<evidence type="ECO:0000256" key="3">
    <source>
        <dbReference type="ARBA" id="ARBA00022771"/>
    </source>
</evidence>
<dbReference type="SUPFAM" id="SSF48452">
    <property type="entry name" value="TPR-like"/>
    <property type="match status" value="2"/>
</dbReference>
<dbReference type="PROSITE" id="PS50076">
    <property type="entry name" value="DNAJ_2"/>
    <property type="match status" value="1"/>
</dbReference>
<evidence type="ECO:0000256" key="4">
    <source>
        <dbReference type="ARBA" id="ARBA00022803"/>
    </source>
</evidence>
<dbReference type="Gene3D" id="3.30.40.10">
    <property type="entry name" value="Zinc/RING finger domain, C3HC4 (zinc finger)"/>
    <property type="match status" value="1"/>
</dbReference>
<dbReference type="InterPro" id="IPR001623">
    <property type="entry name" value="DnaJ_domain"/>
</dbReference>
<accession>K8EDQ6</accession>
<evidence type="ECO:0000259" key="11">
    <source>
        <dbReference type="PROSITE" id="PS50089"/>
    </source>
</evidence>
<feature type="region of interest" description="Disordered" evidence="9">
    <location>
        <begin position="117"/>
        <end position="155"/>
    </location>
</feature>
<dbReference type="Gene3D" id="1.25.40.10">
    <property type="entry name" value="Tetratricopeptide repeat domain"/>
    <property type="match status" value="3"/>
</dbReference>
<dbReference type="InterPro" id="IPR001841">
    <property type="entry name" value="Znf_RING"/>
</dbReference>
<dbReference type="Proteomes" id="UP000198341">
    <property type="component" value="Chromosome 4"/>
</dbReference>
<dbReference type="Pfam" id="PF13432">
    <property type="entry name" value="TPR_16"/>
    <property type="match status" value="1"/>
</dbReference>
<keyword evidence="4 7" id="KW-0802">TPR repeat</keyword>
<dbReference type="SUPFAM" id="SSF46565">
    <property type="entry name" value="Chaperone J-domain"/>
    <property type="match status" value="1"/>
</dbReference>
<organism evidence="12 13">
    <name type="scientific">Bathycoccus prasinos</name>
    <dbReference type="NCBI Taxonomy" id="41875"/>
    <lineage>
        <taxon>Eukaryota</taxon>
        <taxon>Viridiplantae</taxon>
        <taxon>Chlorophyta</taxon>
        <taxon>Mamiellophyceae</taxon>
        <taxon>Mamiellales</taxon>
        <taxon>Bathycoccaceae</taxon>
        <taxon>Bathycoccus</taxon>
    </lineage>
</organism>
<evidence type="ECO:0000259" key="10">
    <source>
        <dbReference type="PROSITE" id="PS50076"/>
    </source>
</evidence>